<dbReference type="GO" id="GO:0005975">
    <property type="term" value="P:carbohydrate metabolic process"/>
    <property type="evidence" value="ECO:0007669"/>
    <property type="project" value="InterPro"/>
</dbReference>
<dbReference type="GO" id="GO:0016020">
    <property type="term" value="C:membrane"/>
    <property type="evidence" value="ECO:0007669"/>
    <property type="project" value="InterPro"/>
</dbReference>
<proteinExistence type="predicted"/>
<accession>A0A9D2MQM9</accession>
<gene>
    <name evidence="3" type="ORF">H9763_06615</name>
</gene>
<dbReference type="PANTHER" id="PTHR11927">
    <property type="entry name" value="GALACTOSIDE 2-L-FUCOSYLTRANSFERASE"/>
    <property type="match status" value="1"/>
</dbReference>
<sequence length="300" mass="34966">MLIVEVMGGLGNQLQQYALYRKLKSLGREAKLDVSWYEQEKRQENVLAPRRLELSFFENLPMELCTKEEKERLAGGDGLAGKLRRRLAPKTVRRFRETDLYHPEIFSLTDCYLTGFWACEKYYADILPQLRKEIVFPKQEETHRNSLTIRKMKEEMSVSIHIRRGDYLDPENAAMFGGICTESYYDGAVRLVLERCPDAHFYLFSDDPDYARDRYRGDRYTVVDWNAGADSFYDILLMSSCRHNICANSTFSFWGARLNPNPDKIMIRPAKHKNSQRANPEELHELWPGWTIVDGGGKEI</sequence>
<dbReference type="Proteomes" id="UP000886883">
    <property type="component" value="Unassembled WGS sequence"/>
</dbReference>
<dbReference type="Gene3D" id="3.40.50.11350">
    <property type="match status" value="1"/>
</dbReference>
<dbReference type="EMBL" id="DWXE01000022">
    <property type="protein sequence ID" value="HJB91127.1"/>
    <property type="molecule type" value="Genomic_DNA"/>
</dbReference>
<evidence type="ECO:0000256" key="2">
    <source>
        <dbReference type="ARBA" id="ARBA00022679"/>
    </source>
</evidence>
<evidence type="ECO:0000256" key="1">
    <source>
        <dbReference type="ARBA" id="ARBA00022676"/>
    </source>
</evidence>
<dbReference type="GO" id="GO:0008107">
    <property type="term" value="F:galactoside 2-alpha-L-fucosyltransferase activity"/>
    <property type="evidence" value="ECO:0007669"/>
    <property type="project" value="InterPro"/>
</dbReference>
<organism evidence="3 4">
    <name type="scientific">Candidatus Eisenbergiella merdigallinarum</name>
    <dbReference type="NCBI Taxonomy" id="2838552"/>
    <lineage>
        <taxon>Bacteria</taxon>
        <taxon>Bacillati</taxon>
        <taxon>Bacillota</taxon>
        <taxon>Clostridia</taxon>
        <taxon>Lachnospirales</taxon>
        <taxon>Lachnospiraceae</taxon>
        <taxon>Eisenbergiella</taxon>
    </lineage>
</organism>
<keyword evidence="2" id="KW-0808">Transferase</keyword>
<dbReference type="PANTHER" id="PTHR11927:SF9">
    <property type="entry name" value="L-FUCOSYLTRANSFERASE"/>
    <property type="match status" value="1"/>
</dbReference>
<protein>
    <submittedName>
        <fullName evidence="3">Alpha-1,2-fucosyltransferase</fullName>
    </submittedName>
</protein>
<dbReference type="Pfam" id="PF01531">
    <property type="entry name" value="Glyco_transf_11"/>
    <property type="match status" value="1"/>
</dbReference>
<comment type="caution">
    <text evidence="3">The sequence shown here is derived from an EMBL/GenBank/DDBJ whole genome shotgun (WGS) entry which is preliminary data.</text>
</comment>
<evidence type="ECO:0000313" key="4">
    <source>
        <dbReference type="Proteomes" id="UP000886883"/>
    </source>
</evidence>
<dbReference type="InterPro" id="IPR002516">
    <property type="entry name" value="Glyco_trans_11"/>
</dbReference>
<name>A0A9D2MQM9_9FIRM</name>
<reference evidence="3" key="2">
    <citation type="submission" date="2021-04" db="EMBL/GenBank/DDBJ databases">
        <authorList>
            <person name="Gilroy R."/>
        </authorList>
    </citation>
    <scope>NUCLEOTIDE SEQUENCE</scope>
    <source>
        <strain evidence="3">USAMLcec3-2134</strain>
    </source>
</reference>
<evidence type="ECO:0000313" key="3">
    <source>
        <dbReference type="EMBL" id="HJB91127.1"/>
    </source>
</evidence>
<keyword evidence="1" id="KW-0328">Glycosyltransferase</keyword>
<dbReference type="CDD" id="cd11301">
    <property type="entry name" value="Fut1_Fut2_like"/>
    <property type="match status" value="1"/>
</dbReference>
<reference evidence="3" key="1">
    <citation type="journal article" date="2021" name="PeerJ">
        <title>Extensive microbial diversity within the chicken gut microbiome revealed by metagenomics and culture.</title>
        <authorList>
            <person name="Gilroy R."/>
            <person name="Ravi A."/>
            <person name="Getino M."/>
            <person name="Pursley I."/>
            <person name="Horton D.L."/>
            <person name="Alikhan N.F."/>
            <person name="Baker D."/>
            <person name="Gharbi K."/>
            <person name="Hall N."/>
            <person name="Watson M."/>
            <person name="Adriaenssens E.M."/>
            <person name="Foster-Nyarko E."/>
            <person name="Jarju S."/>
            <person name="Secka A."/>
            <person name="Antonio M."/>
            <person name="Oren A."/>
            <person name="Chaudhuri R.R."/>
            <person name="La Ragione R."/>
            <person name="Hildebrand F."/>
            <person name="Pallen M.J."/>
        </authorList>
    </citation>
    <scope>NUCLEOTIDE SEQUENCE</scope>
    <source>
        <strain evidence="3">USAMLcec3-2134</strain>
    </source>
</reference>
<dbReference type="AlphaFoldDB" id="A0A9D2MQM9"/>